<feature type="repeat" description="ANK" evidence="3">
    <location>
        <begin position="387"/>
        <end position="419"/>
    </location>
</feature>
<feature type="repeat" description="ANK" evidence="3">
    <location>
        <begin position="16"/>
        <end position="48"/>
    </location>
</feature>
<dbReference type="SMART" id="SM00248">
    <property type="entry name" value="ANK"/>
    <property type="match status" value="15"/>
</dbReference>
<evidence type="ECO:0000256" key="1">
    <source>
        <dbReference type="ARBA" id="ARBA00022737"/>
    </source>
</evidence>
<evidence type="ECO:0000256" key="2">
    <source>
        <dbReference type="ARBA" id="ARBA00023043"/>
    </source>
</evidence>
<reference evidence="5 6" key="1">
    <citation type="submission" date="2016-04" db="EMBL/GenBank/DDBJ databases">
        <title>Multiple horizontal gene transfer events from other fungi enriched the ability of the initially mycotrophic fungus Trichoderma (Ascomycota) to feed on dead plant biomass.</title>
        <authorList>
            <person name="Atanasova L."/>
            <person name="Chenthamara K."/>
            <person name="Zhang J."/>
            <person name="Grujic M."/>
            <person name="Henrissat B."/>
            <person name="Kuo A."/>
            <person name="Aertz A."/>
            <person name="Salamov A."/>
            <person name="Lipzen A."/>
            <person name="Labutti K."/>
            <person name="Barry K."/>
            <person name="Miao Y."/>
            <person name="Rahimi M.J."/>
            <person name="Shen Q."/>
            <person name="Grigoriev I.V."/>
            <person name="Kubicek C.P."/>
            <person name="Druzhinina I.S."/>
        </authorList>
    </citation>
    <scope>NUCLEOTIDE SEQUENCE [LARGE SCALE GENOMIC DNA]</scope>
    <source>
        <strain evidence="5 6">NJAU 4742</strain>
    </source>
</reference>
<dbReference type="InterPro" id="IPR002110">
    <property type="entry name" value="Ankyrin_rpt"/>
</dbReference>
<dbReference type="Proteomes" id="UP000191004">
    <property type="component" value="Unassembled WGS sequence"/>
</dbReference>
<feature type="repeat" description="ANK" evidence="3">
    <location>
        <begin position="110"/>
        <end position="142"/>
    </location>
</feature>
<dbReference type="PROSITE" id="PS50297">
    <property type="entry name" value="ANK_REP_REGION"/>
    <property type="match status" value="5"/>
</dbReference>
<evidence type="ECO:0000313" key="5">
    <source>
        <dbReference type="EMBL" id="OPB41144.1"/>
    </source>
</evidence>
<keyword evidence="6" id="KW-1185">Reference proteome</keyword>
<evidence type="ECO:0000256" key="4">
    <source>
        <dbReference type="SAM" id="MobiDB-lite"/>
    </source>
</evidence>
<dbReference type="Pfam" id="PF12796">
    <property type="entry name" value="Ank_2"/>
    <property type="match status" value="5"/>
</dbReference>
<dbReference type="PROSITE" id="PS50088">
    <property type="entry name" value="ANK_REPEAT"/>
    <property type="match status" value="8"/>
</dbReference>
<dbReference type="PANTHER" id="PTHR23206">
    <property type="entry name" value="MASK PROTEIN"/>
    <property type="match status" value="1"/>
</dbReference>
<comment type="caution">
    <text evidence="5">The sequence shown here is derived from an EMBL/GenBank/DDBJ whole genome shotgun (WGS) entry which is preliminary data.</text>
</comment>
<feature type="repeat" description="ANK" evidence="3">
    <location>
        <begin position="248"/>
        <end position="283"/>
    </location>
</feature>
<name>A0A1T3CJ76_9HYPO</name>
<keyword evidence="1" id="KW-0677">Repeat</keyword>
<feature type="repeat" description="ANK" evidence="3">
    <location>
        <begin position="284"/>
        <end position="316"/>
    </location>
</feature>
<organism evidence="5 6">
    <name type="scientific">Trichoderma guizhouense</name>
    <dbReference type="NCBI Taxonomy" id="1491466"/>
    <lineage>
        <taxon>Eukaryota</taxon>
        <taxon>Fungi</taxon>
        <taxon>Dikarya</taxon>
        <taxon>Ascomycota</taxon>
        <taxon>Pezizomycotina</taxon>
        <taxon>Sordariomycetes</taxon>
        <taxon>Hypocreomycetidae</taxon>
        <taxon>Hypocreales</taxon>
        <taxon>Hypocreaceae</taxon>
        <taxon>Trichoderma</taxon>
    </lineage>
</organism>
<evidence type="ECO:0000313" key="6">
    <source>
        <dbReference type="Proteomes" id="UP000191004"/>
    </source>
</evidence>
<dbReference type="GO" id="GO:0005737">
    <property type="term" value="C:cytoplasm"/>
    <property type="evidence" value="ECO:0007669"/>
    <property type="project" value="TreeGrafter"/>
</dbReference>
<accession>A0A1T3CJ76</accession>
<sequence>MMTEKLAENEYITHEDLDFGLYYAAYGGHLDIVQLFLEKGANMNAHCGARASAVHAAVSKGHMNVLEFLVSNGADVNSQPPLFMWISEWDTQLLKYLLDHGMNMDVHDEQEGTALHEAIMDDNYASFELLLERGADLNALNENLGTPLQTACAKLDGYDGRDYRSGDSEDDSEDDREDSSDEKRHKLTVRFVEKLLDCGADPNIRGGEYATALQAACSTDPLGRIEFPMKVVRLLIEHGADVNVQGGHWGSALHAAAASNLDEKVEMMKLLLDHGAKVDQRSNDGETPLHVACREGTLEAVRFLVDRGADVNAESGRFGTPILAAAARRHPLPFLTFLMDKGANINYQGGDYGSAIQACFHSDFENVESFRFLLKHSADVNAKGGKYGTTFIAACAQQWRKDCVRLLLDHGADLNAQSDEYGTALIAACGQSKWDAEKVQWLLDCGADVNAENDKHGTALSSACSRNFSEAVKLLLNHGANFHLLDCAAWYSAIRFIATRDSFYFSYDIPGDTAVLELLLDGGMDINHEHAEYGTALHAMMTAKPIGPEWRAGINVLLKHHINPNIINQRLGSALHMACVIKHEDEHAYFDEICPGCQDINSSSSKAMFLLEQCPNIDVNVQGGTFSTALQAAAHSGQTLSVRLLLDRKASVNARGGKCGSALNGAIISGHWNIVKILLAAGATPDCHLQDQPDEDWLETVLKEDGRGAVERYRKFWEVELEKKRGGEGASNS</sequence>
<proteinExistence type="predicted"/>
<keyword evidence="2 3" id="KW-0040">ANK repeat</keyword>
<dbReference type="InterPro" id="IPR051631">
    <property type="entry name" value="Ankyrin-KH/SAM_domain"/>
</dbReference>
<gene>
    <name evidence="5" type="ORF">A0O28_0108410</name>
</gene>
<dbReference type="SUPFAM" id="SSF48403">
    <property type="entry name" value="Ankyrin repeat"/>
    <property type="match status" value="3"/>
</dbReference>
<dbReference type="EMBL" id="LVVK01000016">
    <property type="protein sequence ID" value="OPB41144.1"/>
    <property type="molecule type" value="Genomic_DNA"/>
</dbReference>
<evidence type="ECO:0000256" key="3">
    <source>
        <dbReference type="PROSITE-ProRule" id="PRU00023"/>
    </source>
</evidence>
<feature type="compositionally biased region" description="Acidic residues" evidence="4">
    <location>
        <begin position="168"/>
        <end position="180"/>
    </location>
</feature>
<protein>
    <submittedName>
        <fullName evidence="5">Uncharacterized protein</fullName>
    </submittedName>
</protein>
<dbReference type="PRINTS" id="PR01415">
    <property type="entry name" value="ANKYRIN"/>
</dbReference>
<dbReference type="AlphaFoldDB" id="A0A1T3CJ76"/>
<feature type="repeat" description="ANK" evidence="3">
    <location>
        <begin position="455"/>
        <end position="487"/>
    </location>
</feature>
<feature type="repeat" description="ANK" evidence="3">
    <location>
        <begin position="625"/>
        <end position="657"/>
    </location>
</feature>
<dbReference type="Gene3D" id="1.25.40.20">
    <property type="entry name" value="Ankyrin repeat-containing domain"/>
    <property type="match status" value="5"/>
</dbReference>
<feature type="repeat" description="ANK" evidence="3">
    <location>
        <begin position="49"/>
        <end position="81"/>
    </location>
</feature>
<dbReference type="OrthoDB" id="4900122at2759"/>
<dbReference type="InterPro" id="IPR036770">
    <property type="entry name" value="Ankyrin_rpt-contain_sf"/>
</dbReference>
<feature type="region of interest" description="Disordered" evidence="4">
    <location>
        <begin position="162"/>
        <end position="182"/>
    </location>
</feature>
<dbReference type="PANTHER" id="PTHR23206:SF7">
    <property type="entry name" value="PROTEIN KINASE DOMAIN-CONTAINING PROTEIN"/>
    <property type="match status" value="1"/>
</dbReference>